<dbReference type="Gramene" id="KRH75612">
    <property type="protein sequence ID" value="KRH75612"/>
    <property type="gene ID" value="GLYMA_01G096500"/>
</dbReference>
<dbReference type="InParanoid" id="A0A0R0L8P1"/>
<accession>A0A0R0L8P1</accession>
<dbReference type="EMBL" id="CM000834">
    <property type="protein sequence ID" value="KRH75612.1"/>
    <property type="molecule type" value="Genomic_DNA"/>
</dbReference>
<evidence type="ECO:0000313" key="2">
    <source>
        <dbReference type="EnsemblPlants" id="KRH75612"/>
    </source>
</evidence>
<evidence type="ECO:0000313" key="3">
    <source>
        <dbReference type="Proteomes" id="UP000008827"/>
    </source>
</evidence>
<proteinExistence type="predicted"/>
<keyword evidence="3" id="KW-1185">Reference proteome</keyword>
<reference evidence="2" key="2">
    <citation type="submission" date="2018-02" db="UniProtKB">
        <authorList>
            <consortium name="EnsemblPlants"/>
        </authorList>
    </citation>
    <scope>IDENTIFICATION</scope>
    <source>
        <strain evidence="2">Williams 82</strain>
    </source>
</reference>
<dbReference type="OrthoDB" id="1750928at2759"/>
<reference evidence="1" key="3">
    <citation type="submission" date="2018-07" db="EMBL/GenBank/DDBJ databases">
        <title>WGS assembly of Glycine max.</title>
        <authorList>
            <person name="Schmutz J."/>
            <person name="Cannon S."/>
            <person name="Schlueter J."/>
            <person name="Ma J."/>
            <person name="Mitros T."/>
            <person name="Nelson W."/>
            <person name="Hyten D."/>
            <person name="Song Q."/>
            <person name="Thelen J."/>
            <person name="Cheng J."/>
            <person name="Xu D."/>
            <person name="Hellsten U."/>
            <person name="May G."/>
            <person name="Yu Y."/>
            <person name="Sakurai T."/>
            <person name="Umezawa T."/>
            <person name="Bhattacharyya M."/>
            <person name="Sandhu D."/>
            <person name="Valliyodan B."/>
            <person name="Lindquist E."/>
            <person name="Peto M."/>
            <person name="Grant D."/>
            <person name="Shu S."/>
            <person name="Goodstein D."/>
            <person name="Barry K."/>
            <person name="Futrell-Griggs M."/>
            <person name="Abernathy B."/>
            <person name="Du J."/>
            <person name="Tian Z."/>
            <person name="Zhu L."/>
            <person name="Gill N."/>
            <person name="Joshi T."/>
            <person name="Libault M."/>
            <person name="Sethuraman A."/>
            <person name="Zhang X."/>
            <person name="Shinozaki K."/>
            <person name="Nguyen H."/>
            <person name="Wing R."/>
            <person name="Cregan P."/>
            <person name="Specht J."/>
            <person name="Grimwood J."/>
            <person name="Rokhsar D."/>
            <person name="Stacey G."/>
            <person name="Shoemaker R."/>
            <person name="Jackson S."/>
        </authorList>
    </citation>
    <scope>NUCLEOTIDE SEQUENCE</scope>
    <source>
        <tissue evidence="1">Callus</tissue>
    </source>
</reference>
<dbReference type="AlphaFoldDB" id="A0A0R0L8P1"/>
<reference evidence="1 2" key="1">
    <citation type="journal article" date="2010" name="Nature">
        <title>Genome sequence of the palaeopolyploid soybean.</title>
        <authorList>
            <person name="Schmutz J."/>
            <person name="Cannon S.B."/>
            <person name="Schlueter J."/>
            <person name="Ma J."/>
            <person name="Mitros T."/>
            <person name="Nelson W."/>
            <person name="Hyten D.L."/>
            <person name="Song Q."/>
            <person name="Thelen J.J."/>
            <person name="Cheng J."/>
            <person name="Xu D."/>
            <person name="Hellsten U."/>
            <person name="May G.D."/>
            <person name="Yu Y."/>
            <person name="Sakurai T."/>
            <person name="Umezawa T."/>
            <person name="Bhattacharyya M.K."/>
            <person name="Sandhu D."/>
            <person name="Valliyodan B."/>
            <person name="Lindquist E."/>
            <person name="Peto M."/>
            <person name="Grant D."/>
            <person name="Shu S."/>
            <person name="Goodstein D."/>
            <person name="Barry K."/>
            <person name="Futrell-Griggs M."/>
            <person name="Abernathy B."/>
            <person name="Du J."/>
            <person name="Tian Z."/>
            <person name="Zhu L."/>
            <person name="Gill N."/>
            <person name="Joshi T."/>
            <person name="Libault M."/>
            <person name="Sethuraman A."/>
            <person name="Zhang X.-C."/>
            <person name="Shinozaki K."/>
            <person name="Nguyen H.T."/>
            <person name="Wing R.A."/>
            <person name="Cregan P."/>
            <person name="Specht J."/>
            <person name="Grimwood J."/>
            <person name="Rokhsar D."/>
            <person name="Stacey G."/>
            <person name="Shoemaker R.C."/>
            <person name="Jackson S.A."/>
        </authorList>
    </citation>
    <scope>NUCLEOTIDE SEQUENCE [LARGE SCALE GENOMIC DNA]</scope>
    <source>
        <strain evidence="2">cv. Williams 82</strain>
        <tissue evidence="1">Callus</tissue>
    </source>
</reference>
<sequence>MTIPTNQHETFQRALSSLTHFLGNFPEGHPSHNYSKPNTLNCGVLK</sequence>
<name>A0A0R0L8P1_SOYBN</name>
<organism evidence="1">
    <name type="scientific">Glycine max</name>
    <name type="common">Soybean</name>
    <name type="synonym">Glycine hispida</name>
    <dbReference type="NCBI Taxonomy" id="3847"/>
    <lineage>
        <taxon>Eukaryota</taxon>
        <taxon>Viridiplantae</taxon>
        <taxon>Streptophyta</taxon>
        <taxon>Embryophyta</taxon>
        <taxon>Tracheophyta</taxon>
        <taxon>Spermatophyta</taxon>
        <taxon>Magnoliopsida</taxon>
        <taxon>eudicotyledons</taxon>
        <taxon>Gunneridae</taxon>
        <taxon>Pentapetalae</taxon>
        <taxon>rosids</taxon>
        <taxon>fabids</taxon>
        <taxon>Fabales</taxon>
        <taxon>Fabaceae</taxon>
        <taxon>Papilionoideae</taxon>
        <taxon>50 kb inversion clade</taxon>
        <taxon>NPAAA clade</taxon>
        <taxon>indigoferoid/millettioid clade</taxon>
        <taxon>Phaseoleae</taxon>
        <taxon>Glycine</taxon>
        <taxon>Glycine subgen. Soja</taxon>
    </lineage>
</organism>
<evidence type="ECO:0000313" key="1">
    <source>
        <dbReference type="EMBL" id="KRH75612.1"/>
    </source>
</evidence>
<protein>
    <submittedName>
        <fullName evidence="1 2">Uncharacterized protein</fullName>
    </submittedName>
</protein>
<dbReference type="Proteomes" id="UP000008827">
    <property type="component" value="Chromosome 1"/>
</dbReference>
<gene>
    <name evidence="1" type="ORF">GLYMA_01G096500</name>
</gene>
<dbReference type="EnsemblPlants" id="KRH75612">
    <property type="protein sequence ID" value="KRH75612"/>
    <property type="gene ID" value="GLYMA_01G096500"/>
</dbReference>